<dbReference type="EMBL" id="JAATJJ010000001">
    <property type="protein sequence ID" value="NJB69997.1"/>
    <property type="molecule type" value="Genomic_DNA"/>
</dbReference>
<organism evidence="1 2">
    <name type="scientific">Saonia flava</name>
    <dbReference type="NCBI Taxonomy" id="523696"/>
    <lineage>
        <taxon>Bacteria</taxon>
        <taxon>Pseudomonadati</taxon>
        <taxon>Bacteroidota</taxon>
        <taxon>Flavobacteriia</taxon>
        <taxon>Flavobacteriales</taxon>
        <taxon>Flavobacteriaceae</taxon>
        <taxon>Saonia</taxon>
    </lineage>
</organism>
<comment type="caution">
    <text evidence="1">The sequence shown here is derived from an EMBL/GenBank/DDBJ whole genome shotgun (WGS) entry which is preliminary data.</text>
</comment>
<name>A0A846QS24_9FLAO</name>
<keyword evidence="2" id="KW-1185">Reference proteome</keyword>
<dbReference type="RefSeq" id="WP_167960428.1">
    <property type="nucleotide sequence ID" value="NZ_JAATJJ010000001.1"/>
</dbReference>
<sequence>MKTKTSILFIVTSLLTIHLASAQMLRKKIGKSVEVLRTQINTLPKEKINELDQVAFKIYKNCYNNSDASVLFIDQTNTQNSQLAMIWLKTGLAYYAIDINVQSAGVSLENKPISNLNSLSDYGFVIKTPSNEKPNLYTVIYGRSGSWSVFPKALSDIKKNNPMDIKIIVDKALNDKGIALMKLELNEEDIPLQIIYIAAQLDHLIKNKI</sequence>
<gene>
    <name evidence="1" type="ORF">GGR42_000459</name>
</gene>
<protein>
    <submittedName>
        <fullName evidence="1">Uncharacterized protein</fullName>
    </submittedName>
</protein>
<reference evidence="1 2" key="1">
    <citation type="submission" date="2020-03" db="EMBL/GenBank/DDBJ databases">
        <title>Genomic Encyclopedia of Type Strains, Phase IV (KMG-IV): sequencing the most valuable type-strain genomes for metagenomic binning, comparative biology and taxonomic classification.</title>
        <authorList>
            <person name="Goeker M."/>
        </authorList>
    </citation>
    <scope>NUCLEOTIDE SEQUENCE [LARGE SCALE GENOMIC DNA]</scope>
    <source>
        <strain evidence="1 2">DSM 29762</strain>
    </source>
</reference>
<proteinExistence type="predicted"/>
<dbReference type="Proteomes" id="UP000590442">
    <property type="component" value="Unassembled WGS sequence"/>
</dbReference>
<evidence type="ECO:0000313" key="1">
    <source>
        <dbReference type="EMBL" id="NJB69997.1"/>
    </source>
</evidence>
<accession>A0A846QS24</accession>
<evidence type="ECO:0000313" key="2">
    <source>
        <dbReference type="Proteomes" id="UP000590442"/>
    </source>
</evidence>
<dbReference type="AlphaFoldDB" id="A0A846QS24"/>